<name>A0A8H7KK36_AGABI</name>
<dbReference type="EMBL" id="JABXXO010000003">
    <property type="protein sequence ID" value="KAF7783031.1"/>
    <property type="molecule type" value="Genomic_DNA"/>
</dbReference>
<comment type="caution">
    <text evidence="2">The sequence shown here is derived from an EMBL/GenBank/DDBJ whole genome shotgun (WGS) entry which is preliminary data.</text>
</comment>
<dbReference type="AlphaFoldDB" id="A0A8H7KK36"/>
<evidence type="ECO:0000313" key="2">
    <source>
        <dbReference type="EMBL" id="KAF7783031.1"/>
    </source>
</evidence>
<keyword evidence="1" id="KW-1133">Transmembrane helix</keyword>
<keyword evidence="1" id="KW-0812">Transmembrane</keyword>
<organism evidence="2 3">
    <name type="scientific">Agaricus bisporus var. burnettii</name>
    <dbReference type="NCBI Taxonomy" id="192524"/>
    <lineage>
        <taxon>Eukaryota</taxon>
        <taxon>Fungi</taxon>
        <taxon>Dikarya</taxon>
        <taxon>Basidiomycota</taxon>
        <taxon>Agaricomycotina</taxon>
        <taxon>Agaricomycetes</taxon>
        <taxon>Agaricomycetidae</taxon>
        <taxon>Agaricales</taxon>
        <taxon>Agaricineae</taxon>
        <taxon>Agaricaceae</taxon>
        <taxon>Agaricus</taxon>
    </lineage>
</organism>
<dbReference type="Proteomes" id="UP000629468">
    <property type="component" value="Unassembled WGS sequence"/>
</dbReference>
<evidence type="ECO:0000256" key="1">
    <source>
        <dbReference type="SAM" id="Phobius"/>
    </source>
</evidence>
<gene>
    <name evidence="2" type="ORF">Agabi119p4_2407</name>
</gene>
<feature type="transmembrane region" description="Helical" evidence="1">
    <location>
        <begin position="12"/>
        <end position="31"/>
    </location>
</feature>
<keyword evidence="1" id="KW-0472">Membrane</keyword>
<protein>
    <submittedName>
        <fullName evidence="2">Uncharacterized protein</fullName>
    </submittedName>
</protein>
<evidence type="ECO:0000313" key="3">
    <source>
        <dbReference type="Proteomes" id="UP000629468"/>
    </source>
</evidence>
<accession>A0A8H7KK36</accession>
<reference evidence="2 3" key="1">
    <citation type="journal article" name="Sci. Rep.">
        <title>Telomere-to-telomere assembled and centromere annotated genomes of the two main subspecies of the button mushroom Agaricus bisporus reveal especially polymorphic chromosome ends.</title>
        <authorList>
            <person name="Sonnenberg A.S.M."/>
            <person name="Sedaghat-Telgerd N."/>
            <person name="Lavrijssen B."/>
            <person name="Ohm R.A."/>
            <person name="Hendrickx P.M."/>
            <person name="Scholtmeijer K."/>
            <person name="Baars J.J.P."/>
            <person name="van Peer A."/>
        </authorList>
    </citation>
    <scope>NUCLEOTIDE SEQUENCE [LARGE SCALE GENOMIC DNA]</scope>
    <source>
        <strain evidence="2 3">H119_p4</strain>
    </source>
</reference>
<sequence length="288" mass="32230">MDRPTRQPTLCRSLYDWFLAVLITGIMMLTASRRFLCSEPSLPTSSSTAMHGPWVSNLRSTLVFCFPVEALTVTSMLDSEIGLYGARESFVERKAGGVELVLRQSAVFDFHLEQNGHGKCNFVFSGLVVPSGKQCSAATFLNDAVMQFARTFRMTSYPIQYTLSQKFLAFKDNCRTDISRIHNSISLEIPDIWVPDAAILQLLIGMPTRLAPKLSRFRRSADLVANVCKNNGSHIGFDMFPGELPPENMIRAFGLCSPPLLISNHQFLPSFYFGTNAWFTVSLYSEVK</sequence>
<proteinExistence type="predicted"/>